<comment type="caution">
    <text evidence="14">The sequence shown here is derived from an EMBL/GenBank/DDBJ whole genome shotgun (WGS) entry which is preliminary data.</text>
</comment>
<feature type="region of interest" description="Disordered" evidence="12">
    <location>
        <begin position="87"/>
        <end position="113"/>
    </location>
</feature>
<keyword evidence="11 13" id="KW-0472">Membrane</keyword>
<evidence type="ECO:0000313" key="15">
    <source>
        <dbReference type="Proteomes" id="UP000583929"/>
    </source>
</evidence>
<dbReference type="GO" id="GO:0061630">
    <property type="term" value="F:ubiquitin protein ligase activity"/>
    <property type="evidence" value="ECO:0007669"/>
    <property type="project" value="UniProtKB-EC"/>
</dbReference>
<name>A0A7J6GPI8_CANSA</name>
<dbReference type="EMBL" id="JAATIQ010000089">
    <property type="protein sequence ID" value="KAF4384845.1"/>
    <property type="molecule type" value="Genomic_DNA"/>
</dbReference>
<reference evidence="14 15" key="1">
    <citation type="journal article" date="2020" name="bioRxiv">
        <title>Sequence and annotation of 42 cannabis genomes reveals extensive copy number variation in cannabinoid synthesis and pathogen resistance genes.</title>
        <authorList>
            <person name="Mckernan K.J."/>
            <person name="Helbert Y."/>
            <person name="Kane L.T."/>
            <person name="Ebling H."/>
            <person name="Zhang L."/>
            <person name="Liu B."/>
            <person name="Eaton Z."/>
            <person name="Mclaughlin S."/>
            <person name="Kingan S."/>
            <person name="Baybayan P."/>
            <person name="Concepcion G."/>
            <person name="Jordan M."/>
            <person name="Riva A."/>
            <person name="Barbazuk W."/>
            <person name="Harkins T."/>
        </authorList>
    </citation>
    <scope>NUCLEOTIDE SEQUENCE [LARGE SCALE GENOMIC DNA]</scope>
    <source>
        <strain evidence="15">cv. Jamaican Lion 4</strain>
        <tissue evidence="14">Leaf</tissue>
    </source>
</reference>
<evidence type="ECO:0000256" key="2">
    <source>
        <dbReference type="ARBA" id="ARBA00004141"/>
    </source>
</evidence>
<keyword evidence="9" id="KW-0862">Zinc</keyword>
<proteinExistence type="predicted"/>
<gene>
    <name evidence="14" type="ORF">G4B88_000241</name>
</gene>
<evidence type="ECO:0000256" key="8">
    <source>
        <dbReference type="ARBA" id="ARBA00022786"/>
    </source>
</evidence>
<dbReference type="EC" id="2.3.2.27" evidence="3"/>
<dbReference type="GO" id="GO:0006511">
    <property type="term" value="P:ubiquitin-dependent protein catabolic process"/>
    <property type="evidence" value="ECO:0007669"/>
    <property type="project" value="TreeGrafter"/>
</dbReference>
<keyword evidence="5 13" id="KW-0812">Transmembrane</keyword>
<protein>
    <recommendedName>
        <fullName evidence="3">RING-type E3 ubiquitin transferase</fullName>
        <ecNumber evidence="3">2.3.2.27</ecNumber>
    </recommendedName>
</protein>
<keyword evidence="6" id="KW-0479">Metal-binding</keyword>
<feature type="transmembrane region" description="Helical" evidence="13">
    <location>
        <begin position="23"/>
        <end position="45"/>
    </location>
</feature>
<keyword evidence="8" id="KW-0833">Ubl conjugation pathway</keyword>
<evidence type="ECO:0000256" key="1">
    <source>
        <dbReference type="ARBA" id="ARBA00000900"/>
    </source>
</evidence>
<dbReference type="GO" id="GO:0016020">
    <property type="term" value="C:membrane"/>
    <property type="evidence" value="ECO:0007669"/>
    <property type="project" value="UniProtKB-SubCell"/>
</dbReference>
<evidence type="ECO:0000256" key="12">
    <source>
        <dbReference type="SAM" id="MobiDB-lite"/>
    </source>
</evidence>
<dbReference type="GO" id="GO:0000325">
    <property type="term" value="C:plant-type vacuole"/>
    <property type="evidence" value="ECO:0007669"/>
    <property type="project" value="TreeGrafter"/>
</dbReference>
<sequence length="113" mass="12924">MCIIVLIQGISTMSDWAYSKPMIALDVLWNVTFVGNGIVVLWLSVDENPLVPLKLWIIRYALQCVFHMGCVAAEYRRRQREGCWEELEGSQGWESDGDSNSKSGSDRNMLLRR</sequence>
<evidence type="ECO:0000256" key="10">
    <source>
        <dbReference type="ARBA" id="ARBA00022989"/>
    </source>
</evidence>
<dbReference type="GO" id="GO:0008270">
    <property type="term" value="F:zinc ion binding"/>
    <property type="evidence" value="ECO:0007669"/>
    <property type="project" value="UniProtKB-KW"/>
</dbReference>
<keyword evidence="10 13" id="KW-1133">Transmembrane helix</keyword>
<feature type="transmembrane region" description="Helical" evidence="13">
    <location>
        <begin position="57"/>
        <end position="75"/>
    </location>
</feature>
<dbReference type="PANTHER" id="PTHR45977">
    <property type="entry name" value="TARGET OF ERK KINASE MPK-1"/>
    <property type="match status" value="1"/>
</dbReference>
<evidence type="ECO:0000256" key="6">
    <source>
        <dbReference type="ARBA" id="ARBA00022723"/>
    </source>
</evidence>
<keyword evidence="15" id="KW-1185">Reference proteome</keyword>
<accession>A0A7J6GPI8</accession>
<evidence type="ECO:0000256" key="9">
    <source>
        <dbReference type="ARBA" id="ARBA00022833"/>
    </source>
</evidence>
<organism evidence="14 15">
    <name type="scientific">Cannabis sativa</name>
    <name type="common">Hemp</name>
    <name type="synonym">Marijuana</name>
    <dbReference type="NCBI Taxonomy" id="3483"/>
    <lineage>
        <taxon>Eukaryota</taxon>
        <taxon>Viridiplantae</taxon>
        <taxon>Streptophyta</taxon>
        <taxon>Embryophyta</taxon>
        <taxon>Tracheophyta</taxon>
        <taxon>Spermatophyta</taxon>
        <taxon>Magnoliopsida</taxon>
        <taxon>eudicotyledons</taxon>
        <taxon>Gunneridae</taxon>
        <taxon>Pentapetalae</taxon>
        <taxon>rosids</taxon>
        <taxon>fabids</taxon>
        <taxon>Rosales</taxon>
        <taxon>Cannabaceae</taxon>
        <taxon>Cannabis</taxon>
    </lineage>
</organism>
<comment type="subcellular location">
    <subcellularLocation>
        <location evidence="2">Membrane</location>
        <topology evidence="2">Multi-pass membrane protein</topology>
    </subcellularLocation>
</comment>
<evidence type="ECO:0000256" key="13">
    <source>
        <dbReference type="SAM" id="Phobius"/>
    </source>
</evidence>
<keyword evidence="7" id="KW-0863">Zinc-finger</keyword>
<comment type="catalytic activity">
    <reaction evidence="1">
        <text>S-ubiquitinyl-[E2 ubiquitin-conjugating enzyme]-L-cysteine + [acceptor protein]-L-lysine = [E2 ubiquitin-conjugating enzyme]-L-cysteine + N(6)-ubiquitinyl-[acceptor protein]-L-lysine.</text>
        <dbReference type="EC" id="2.3.2.27"/>
    </reaction>
</comment>
<dbReference type="GO" id="GO:0016567">
    <property type="term" value="P:protein ubiquitination"/>
    <property type="evidence" value="ECO:0007669"/>
    <property type="project" value="TreeGrafter"/>
</dbReference>
<dbReference type="PANTHER" id="PTHR45977:SF42">
    <property type="entry name" value="RING_U-BOX SUPERFAMILY PROTEIN"/>
    <property type="match status" value="1"/>
</dbReference>
<evidence type="ECO:0000256" key="5">
    <source>
        <dbReference type="ARBA" id="ARBA00022692"/>
    </source>
</evidence>
<dbReference type="Proteomes" id="UP000583929">
    <property type="component" value="Unassembled WGS sequence"/>
</dbReference>
<evidence type="ECO:0000256" key="3">
    <source>
        <dbReference type="ARBA" id="ARBA00012483"/>
    </source>
</evidence>
<evidence type="ECO:0000256" key="4">
    <source>
        <dbReference type="ARBA" id="ARBA00022679"/>
    </source>
</evidence>
<evidence type="ECO:0000256" key="11">
    <source>
        <dbReference type="ARBA" id="ARBA00023136"/>
    </source>
</evidence>
<keyword evidence="4" id="KW-0808">Transferase</keyword>
<dbReference type="AlphaFoldDB" id="A0A7J6GPI8"/>
<evidence type="ECO:0000313" key="14">
    <source>
        <dbReference type="EMBL" id="KAF4384845.1"/>
    </source>
</evidence>
<evidence type="ECO:0000256" key="7">
    <source>
        <dbReference type="ARBA" id="ARBA00022771"/>
    </source>
</evidence>